<dbReference type="AlphaFoldDB" id="A0A1G2PV20"/>
<dbReference type="EMBL" id="MHSW01000012">
    <property type="protein sequence ID" value="OHA52143.1"/>
    <property type="molecule type" value="Genomic_DNA"/>
</dbReference>
<protein>
    <submittedName>
        <fullName evidence="1">Uncharacterized protein</fullName>
    </submittedName>
</protein>
<dbReference type="Proteomes" id="UP000176951">
    <property type="component" value="Unassembled WGS sequence"/>
</dbReference>
<reference evidence="1 2" key="1">
    <citation type="journal article" date="2016" name="Nat. Commun.">
        <title>Thousands of microbial genomes shed light on interconnected biogeochemical processes in an aquifer system.</title>
        <authorList>
            <person name="Anantharaman K."/>
            <person name="Brown C.T."/>
            <person name="Hug L.A."/>
            <person name="Sharon I."/>
            <person name="Castelle C.J."/>
            <person name="Probst A.J."/>
            <person name="Thomas B.C."/>
            <person name="Singh A."/>
            <person name="Wilkins M.J."/>
            <person name="Karaoz U."/>
            <person name="Brodie E.L."/>
            <person name="Williams K.H."/>
            <person name="Hubbard S.S."/>
            <person name="Banfield J.F."/>
        </authorList>
    </citation>
    <scope>NUCLEOTIDE SEQUENCE [LARGE SCALE GENOMIC DNA]</scope>
</reference>
<gene>
    <name evidence="1" type="ORF">A3A97_04505</name>
</gene>
<organism evidence="1 2">
    <name type="scientific">Candidatus Terrybacteria bacterium RIFCSPLOWO2_01_FULL_40_23</name>
    <dbReference type="NCBI Taxonomy" id="1802366"/>
    <lineage>
        <taxon>Bacteria</taxon>
        <taxon>Candidatus Terryibacteriota</taxon>
    </lineage>
</organism>
<accession>A0A1G2PV20</accession>
<comment type="caution">
    <text evidence="1">The sequence shown here is derived from an EMBL/GenBank/DDBJ whole genome shotgun (WGS) entry which is preliminary data.</text>
</comment>
<sequence>MELSTRYNINEKLTFGDLKIGDTFIAFPLPGDNSGHGGYKGAHWIFMKLATVTQSVAVMASVDRNSIRLLDGVLSNMPDSMPVIKVE</sequence>
<evidence type="ECO:0000313" key="1">
    <source>
        <dbReference type="EMBL" id="OHA52143.1"/>
    </source>
</evidence>
<evidence type="ECO:0000313" key="2">
    <source>
        <dbReference type="Proteomes" id="UP000176951"/>
    </source>
</evidence>
<proteinExistence type="predicted"/>
<name>A0A1G2PV20_9BACT</name>